<feature type="transmembrane region" description="Helical" evidence="2">
    <location>
        <begin position="28"/>
        <end position="52"/>
    </location>
</feature>
<evidence type="ECO:0000313" key="4">
    <source>
        <dbReference type="Proteomes" id="UP000176568"/>
    </source>
</evidence>
<dbReference type="Proteomes" id="UP000176568">
    <property type="component" value="Unassembled WGS sequence"/>
</dbReference>
<comment type="caution">
    <text evidence="3">The sequence shown here is derived from an EMBL/GenBank/DDBJ whole genome shotgun (WGS) entry which is preliminary data.</text>
</comment>
<feature type="compositionally biased region" description="Low complexity" evidence="1">
    <location>
        <begin position="209"/>
        <end position="224"/>
    </location>
</feature>
<keyword evidence="2" id="KW-1133">Transmembrane helix</keyword>
<accession>A0A1F4Y2P5</accession>
<name>A0A1F4Y2P5_9BACT</name>
<evidence type="ECO:0000256" key="2">
    <source>
        <dbReference type="SAM" id="Phobius"/>
    </source>
</evidence>
<protein>
    <submittedName>
        <fullName evidence="3">Uncharacterized protein</fullName>
    </submittedName>
</protein>
<keyword evidence="2" id="KW-0812">Transmembrane</keyword>
<proteinExistence type="predicted"/>
<dbReference type="EMBL" id="MEXB01000012">
    <property type="protein sequence ID" value="OGC88118.1"/>
    <property type="molecule type" value="Genomic_DNA"/>
</dbReference>
<keyword evidence="2" id="KW-0472">Membrane</keyword>
<reference evidence="3 4" key="1">
    <citation type="journal article" date="2016" name="Nat. Commun.">
        <title>Thousands of microbial genomes shed light on interconnected biogeochemical processes in an aquifer system.</title>
        <authorList>
            <person name="Anantharaman K."/>
            <person name="Brown C.T."/>
            <person name="Hug L.A."/>
            <person name="Sharon I."/>
            <person name="Castelle C.J."/>
            <person name="Probst A.J."/>
            <person name="Thomas B.C."/>
            <person name="Singh A."/>
            <person name="Wilkins M.J."/>
            <person name="Karaoz U."/>
            <person name="Brodie E.L."/>
            <person name="Williams K.H."/>
            <person name="Hubbard S.S."/>
            <person name="Banfield J.F."/>
        </authorList>
    </citation>
    <scope>NUCLEOTIDE SEQUENCE [LARGE SCALE GENOMIC DNA]</scope>
</reference>
<evidence type="ECO:0000313" key="3">
    <source>
        <dbReference type="EMBL" id="OGC88118.1"/>
    </source>
</evidence>
<evidence type="ECO:0000256" key="1">
    <source>
        <dbReference type="SAM" id="MobiDB-lite"/>
    </source>
</evidence>
<dbReference type="STRING" id="1797247.A2419_01450"/>
<feature type="region of interest" description="Disordered" evidence="1">
    <location>
        <begin position="203"/>
        <end position="224"/>
    </location>
</feature>
<organism evidence="3 4">
    <name type="scientific">Candidatus Adlerbacteria bacterium RIFOXYC1_FULL_48_26</name>
    <dbReference type="NCBI Taxonomy" id="1797247"/>
    <lineage>
        <taxon>Bacteria</taxon>
        <taxon>Candidatus Adleribacteriota</taxon>
    </lineage>
</organism>
<sequence length="224" mass="23670">MPPSPTPTSFIPKKPLDSSTAYHESGSLGFLFFISLFIFIASVVAAAGVFGYQTFLNGSISSKQASLQKEEAAFDPEQINQLIRLDSRINNAKTLLGSHVAPSAIFAFLSQQTLQNVQLTSFQYTLNNDGTGAIALSGIADTFASVALQSDQFNAANQVLKDVVFSGVNNDGVQNVRFSVTATIASSLISYTKNLGNTNVIVPPPVTPTPSTTTTATSSPQSPQ</sequence>
<dbReference type="AlphaFoldDB" id="A0A1F4Y2P5"/>
<gene>
    <name evidence="3" type="ORF">A2419_01450</name>
</gene>